<keyword evidence="2" id="KW-1185">Reference proteome</keyword>
<protein>
    <recommendedName>
        <fullName evidence="3">DUF3737 family protein</fullName>
    </recommendedName>
</protein>
<name>A0ABR2H6W6_9EUKA</name>
<sequence>MQTISNTSFEGERPLFKRNNLQLDHVVVRQGESALKECTNINSTNCEFEGKYPFWHNENTKIEKCTFRDGARAAIWYCKNLEMKDSKVEAPKMFREIDGLTASNVTFSNAQETFWYCRNLNLTNLNFEKADYIFINNRNLILNNIVVNGNYSFQYCNEVVIRNCKLNSKDAFWNSENVTIYDSEVNGEYLGWHSKKLKLVNCKISGTQPFCYCEDLILENCRMSESCDLCFEYSSLKADIHSVIKSIKNPSSGEICADDYEEIIFDDNVKSPNDCIISKRANKSGKRNRFSSNEKVQYNNEKIHISTLC</sequence>
<dbReference type="Pfam" id="PF12541">
    <property type="entry name" value="DUF3737"/>
    <property type="match status" value="1"/>
</dbReference>
<dbReference type="Gene3D" id="2.160.20.10">
    <property type="entry name" value="Single-stranded right-handed beta-helix, Pectin lyase-like"/>
    <property type="match status" value="1"/>
</dbReference>
<gene>
    <name evidence="1" type="ORF">M9Y10_026905</name>
</gene>
<dbReference type="InterPro" id="IPR011050">
    <property type="entry name" value="Pectin_lyase_fold/virulence"/>
</dbReference>
<dbReference type="EMBL" id="JAPFFF010000040">
    <property type="protein sequence ID" value="KAK8841950.1"/>
    <property type="molecule type" value="Genomic_DNA"/>
</dbReference>
<evidence type="ECO:0008006" key="3">
    <source>
        <dbReference type="Google" id="ProtNLM"/>
    </source>
</evidence>
<accession>A0ABR2H6W6</accession>
<dbReference type="InterPro" id="IPR022208">
    <property type="entry name" value="DUF3737"/>
</dbReference>
<dbReference type="SUPFAM" id="SSF51126">
    <property type="entry name" value="Pectin lyase-like"/>
    <property type="match status" value="1"/>
</dbReference>
<proteinExistence type="predicted"/>
<evidence type="ECO:0000313" key="1">
    <source>
        <dbReference type="EMBL" id="KAK8841950.1"/>
    </source>
</evidence>
<dbReference type="InterPro" id="IPR012334">
    <property type="entry name" value="Pectin_lyas_fold"/>
</dbReference>
<dbReference type="Proteomes" id="UP001470230">
    <property type="component" value="Unassembled WGS sequence"/>
</dbReference>
<evidence type="ECO:0000313" key="2">
    <source>
        <dbReference type="Proteomes" id="UP001470230"/>
    </source>
</evidence>
<reference evidence="1 2" key="1">
    <citation type="submission" date="2024-04" db="EMBL/GenBank/DDBJ databases">
        <title>Tritrichomonas musculus Genome.</title>
        <authorList>
            <person name="Alves-Ferreira E."/>
            <person name="Grigg M."/>
            <person name="Lorenzi H."/>
            <person name="Galac M."/>
        </authorList>
    </citation>
    <scope>NUCLEOTIDE SEQUENCE [LARGE SCALE GENOMIC DNA]</scope>
    <source>
        <strain evidence="1 2">EAF2021</strain>
    </source>
</reference>
<organism evidence="1 2">
    <name type="scientific">Tritrichomonas musculus</name>
    <dbReference type="NCBI Taxonomy" id="1915356"/>
    <lineage>
        <taxon>Eukaryota</taxon>
        <taxon>Metamonada</taxon>
        <taxon>Parabasalia</taxon>
        <taxon>Tritrichomonadida</taxon>
        <taxon>Tritrichomonadidae</taxon>
        <taxon>Tritrichomonas</taxon>
    </lineage>
</organism>
<comment type="caution">
    <text evidence="1">The sequence shown here is derived from an EMBL/GenBank/DDBJ whole genome shotgun (WGS) entry which is preliminary data.</text>
</comment>